<dbReference type="InParanoid" id="F6H759"/>
<keyword evidence="2" id="KW-1185">Reference proteome</keyword>
<proteinExistence type="predicted"/>
<name>F6H759_VITVI</name>
<dbReference type="EMBL" id="FN595247">
    <property type="protein sequence ID" value="CCB48082.1"/>
    <property type="molecule type" value="Genomic_DNA"/>
</dbReference>
<organism evidence="1 2">
    <name type="scientific">Vitis vinifera</name>
    <name type="common">Grape</name>
    <dbReference type="NCBI Taxonomy" id="29760"/>
    <lineage>
        <taxon>Eukaryota</taxon>
        <taxon>Viridiplantae</taxon>
        <taxon>Streptophyta</taxon>
        <taxon>Embryophyta</taxon>
        <taxon>Tracheophyta</taxon>
        <taxon>Spermatophyta</taxon>
        <taxon>Magnoliopsida</taxon>
        <taxon>eudicotyledons</taxon>
        <taxon>Gunneridae</taxon>
        <taxon>Pentapetalae</taxon>
        <taxon>rosids</taxon>
        <taxon>Vitales</taxon>
        <taxon>Vitaceae</taxon>
        <taxon>Viteae</taxon>
        <taxon>Vitis</taxon>
    </lineage>
</organism>
<protein>
    <submittedName>
        <fullName evidence="1">Uncharacterized protein</fullName>
    </submittedName>
</protein>
<accession>F6H759</accession>
<dbReference type="AlphaFoldDB" id="F6H759"/>
<dbReference type="PaxDb" id="29760-VIT_16s0098g01120.t01"/>
<evidence type="ECO:0000313" key="1">
    <source>
        <dbReference type="EMBL" id="CCB48082.1"/>
    </source>
</evidence>
<dbReference type="HOGENOM" id="CLU_3413554_0_0_1"/>
<gene>
    <name evidence="1" type="ordered locus">VIT_16s0098g01120</name>
</gene>
<dbReference type="Proteomes" id="UP000009183">
    <property type="component" value="Chromosome 16"/>
</dbReference>
<evidence type="ECO:0000313" key="2">
    <source>
        <dbReference type="Proteomes" id="UP000009183"/>
    </source>
</evidence>
<reference evidence="2" key="1">
    <citation type="journal article" date="2007" name="Nature">
        <title>The grapevine genome sequence suggests ancestral hexaploidization in major angiosperm phyla.</title>
        <authorList>
            <consortium name="The French-Italian Public Consortium for Grapevine Genome Characterization."/>
            <person name="Jaillon O."/>
            <person name="Aury J.-M."/>
            <person name="Noel B."/>
            <person name="Policriti A."/>
            <person name="Clepet C."/>
            <person name="Casagrande A."/>
            <person name="Choisne N."/>
            <person name="Aubourg S."/>
            <person name="Vitulo N."/>
            <person name="Jubin C."/>
            <person name="Vezzi A."/>
            <person name="Legeai F."/>
            <person name="Hugueney P."/>
            <person name="Dasilva C."/>
            <person name="Horner D."/>
            <person name="Mica E."/>
            <person name="Jublot D."/>
            <person name="Poulain J."/>
            <person name="Bruyere C."/>
            <person name="Billault A."/>
            <person name="Segurens B."/>
            <person name="Gouyvenoux M."/>
            <person name="Ugarte E."/>
            <person name="Cattonaro F."/>
            <person name="Anthouard V."/>
            <person name="Vico V."/>
            <person name="Del Fabbro C."/>
            <person name="Alaux M."/>
            <person name="Di Gaspero G."/>
            <person name="Dumas V."/>
            <person name="Felice N."/>
            <person name="Paillard S."/>
            <person name="Juman I."/>
            <person name="Moroldo M."/>
            <person name="Scalabrin S."/>
            <person name="Canaguier A."/>
            <person name="Le Clainche I."/>
            <person name="Malacrida G."/>
            <person name="Durand E."/>
            <person name="Pesole G."/>
            <person name="Laucou V."/>
            <person name="Chatelet P."/>
            <person name="Merdinoglu D."/>
            <person name="Delledonne M."/>
            <person name="Pezzotti M."/>
            <person name="Lecharny A."/>
            <person name="Scarpelli C."/>
            <person name="Artiguenave F."/>
            <person name="Pe M.E."/>
            <person name="Valle G."/>
            <person name="Morgante M."/>
            <person name="Caboche M."/>
            <person name="Adam-Blondon A.-F."/>
            <person name="Weissenbach J."/>
            <person name="Quetier F."/>
            <person name="Wincker P."/>
        </authorList>
    </citation>
    <scope>NUCLEOTIDE SEQUENCE [LARGE SCALE GENOMIC DNA]</scope>
    <source>
        <strain evidence="2">cv. Pinot noir / PN40024</strain>
    </source>
</reference>
<sequence length="28" mass="3360">MIWAQFDKSYCKECGQRTQIRAYLGMMT</sequence>